<feature type="region of interest" description="Disordered" evidence="1">
    <location>
        <begin position="75"/>
        <end position="98"/>
    </location>
</feature>
<name>A0A376VXR6_ECOLX</name>
<dbReference type="AlphaFoldDB" id="A0A376VXR6"/>
<feature type="compositionally biased region" description="Basic and acidic residues" evidence="1">
    <location>
        <begin position="88"/>
        <end position="98"/>
    </location>
</feature>
<protein>
    <submittedName>
        <fullName evidence="2">Uncharacterized protein</fullName>
    </submittedName>
</protein>
<gene>
    <name evidence="2" type="ORF">NCTC9081_01729</name>
</gene>
<dbReference type="Proteomes" id="UP000254716">
    <property type="component" value="Unassembled WGS sequence"/>
</dbReference>
<proteinExistence type="predicted"/>
<evidence type="ECO:0000256" key="1">
    <source>
        <dbReference type="SAM" id="MobiDB-lite"/>
    </source>
</evidence>
<organism evidence="2 3">
    <name type="scientific">Escherichia coli</name>
    <dbReference type="NCBI Taxonomy" id="562"/>
    <lineage>
        <taxon>Bacteria</taxon>
        <taxon>Pseudomonadati</taxon>
        <taxon>Pseudomonadota</taxon>
        <taxon>Gammaproteobacteria</taxon>
        <taxon>Enterobacterales</taxon>
        <taxon>Enterobacteriaceae</taxon>
        <taxon>Escherichia</taxon>
    </lineage>
</organism>
<reference evidence="2 3" key="1">
    <citation type="submission" date="2018-06" db="EMBL/GenBank/DDBJ databases">
        <authorList>
            <consortium name="Pathogen Informatics"/>
            <person name="Doyle S."/>
        </authorList>
    </citation>
    <scope>NUCLEOTIDE SEQUENCE [LARGE SCALE GENOMIC DNA]</scope>
    <source>
        <strain evidence="2 3">NCTC9081</strain>
    </source>
</reference>
<dbReference type="EMBL" id="UGCV01000008">
    <property type="protein sequence ID" value="STJ16343.1"/>
    <property type="molecule type" value="Genomic_DNA"/>
</dbReference>
<evidence type="ECO:0000313" key="2">
    <source>
        <dbReference type="EMBL" id="STJ16343.1"/>
    </source>
</evidence>
<accession>A0A376VXR6</accession>
<evidence type="ECO:0000313" key="3">
    <source>
        <dbReference type="Proteomes" id="UP000254716"/>
    </source>
</evidence>
<sequence>MLRLSRLVKSRRKAFKSPYIDISKITEKGNALAIVTVCSALSPPARRSAIATMPMSEAQNIRCQTGVFATPLMPEYPQPLPPNQQTLQRDDDHRHCNE</sequence>